<keyword evidence="3" id="KW-0808">Transferase</keyword>
<protein>
    <recommendedName>
        <fullName evidence="5">Glycosyltransferase 2-like domain-containing protein</fullName>
    </recommendedName>
</protein>
<dbReference type="Pfam" id="PF00535">
    <property type="entry name" value="Glycos_transf_2"/>
    <property type="match status" value="1"/>
</dbReference>
<keyword evidence="4" id="KW-0472">Membrane</keyword>
<feature type="transmembrane region" description="Helical" evidence="4">
    <location>
        <begin position="378"/>
        <end position="396"/>
    </location>
</feature>
<dbReference type="AlphaFoldDB" id="A0A916WJT9"/>
<keyword evidence="4" id="KW-0812">Transmembrane</keyword>
<accession>A0A916WJT9</accession>
<dbReference type="SUPFAM" id="SSF53448">
    <property type="entry name" value="Nucleotide-diphospho-sugar transferases"/>
    <property type="match status" value="1"/>
</dbReference>
<evidence type="ECO:0000313" key="6">
    <source>
        <dbReference type="EMBL" id="GGB08237.1"/>
    </source>
</evidence>
<dbReference type="GO" id="GO:0016757">
    <property type="term" value="F:glycosyltransferase activity"/>
    <property type="evidence" value="ECO:0007669"/>
    <property type="project" value="UniProtKB-KW"/>
</dbReference>
<dbReference type="RefSeq" id="WP_188825993.1">
    <property type="nucleotide sequence ID" value="NZ_BMHH01000024.1"/>
</dbReference>
<evidence type="ECO:0000259" key="5">
    <source>
        <dbReference type="Pfam" id="PF00535"/>
    </source>
</evidence>
<feature type="transmembrane region" description="Helical" evidence="4">
    <location>
        <begin position="321"/>
        <end position="343"/>
    </location>
</feature>
<feature type="domain" description="Glycosyltransferase 2-like" evidence="5">
    <location>
        <begin position="70"/>
        <end position="237"/>
    </location>
</feature>
<proteinExistence type="inferred from homology"/>
<dbReference type="EMBL" id="BMHH01000024">
    <property type="protein sequence ID" value="GGB08237.1"/>
    <property type="molecule type" value="Genomic_DNA"/>
</dbReference>
<evidence type="ECO:0000256" key="2">
    <source>
        <dbReference type="ARBA" id="ARBA00022676"/>
    </source>
</evidence>
<keyword evidence="7" id="KW-1185">Reference proteome</keyword>
<keyword evidence="4" id="KW-1133">Transmembrane helix</keyword>
<gene>
    <name evidence="6" type="ORF">GCM10011491_40320</name>
</gene>
<evidence type="ECO:0000256" key="4">
    <source>
        <dbReference type="SAM" id="Phobius"/>
    </source>
</evidence>
<dbReference type="InterPro" id="IPR001173">
    <property type="entry name" value="Glyco_trans_2-like"/>
</dbReference>
<dbReference type="CDD" id="cd06423">
    <property type="entry name" value="CESA_like"/>
    <property type="match status" value="1"/>
</dbReference>
<keyword evidence="2" id="KW-0328">Glycosyltransferase</keyword>
<evidence type="ECO:0000256" key="1">
    <source>
        <dbReference type="ARBA" id="ARBA00006739"/>
    </source>
</evidence>
<name>A0A916WJT9_9HYPH</name>
<dbReference type="PANTHER" id="PTHR43630:SF1">
    <property type="entry name" value="POLY-BETA-1,6-N-ACETYL-D-GLUCOSAMINE SYNTHASE"/>
    <property type="match status" value="1"/>
</dbReference>
<evidence type="ECO:0000256" key="3">
    <source>
        <dbReference type="ARBA" id="ARBA00022679"/>
    </source>
</evidence>
<reference evidence="6" key="1">
    <citation type="journal article" date="2014" name="Int. J. Syst. Evol. Microbiol.">
        <title>Complete genome sequence of Corynebacterium casei LMG S-19264T (=DSM 44701T), isolated from a smear-ripened cheese.</title>
        <authorList>
            <consortium name="US DOE Joint Genome Institute (JGI-PGF)"/>
            <person name="Walter F."/>
            <person name="Albersmeier A."/>
            <person name="Kalinowski J."/>
            <person name="Ruckert C."/>
        </authorList>
    </citation>
    <scope>NUCLEOTIDE SEQUENCE</scope>
    <source>
        <strain evidence="6">CGMCC 1.15082</strain>
    </source>
</reference>
<dbReference type="Proteomes" id="UP000646478">
    <property type="component" value="Unassembled WGS sequence"/>
</dbReference>
<sequence>MNILELGFAFLLSQTTLSIMSVFWYTLIFEFPRYILPFLVAGMSMRSPDSEAVLEEESSAASATGCPSVSVILVGHNEEDALEACLRSLHEQSMRDFEVVIVSDGSTDGMTEVARGLVKQGLAARVLSTDLRGGKSSGINLACAYATGDIIINVDCDCSFDRHAFEYLLRPFSDPRVGAVCGDIAPRNSDASVIAQFQEIEYLQSIAVGKRISSAVNQVVCASGAFSAFRRQALDDIGGFDVGGGEDLDTTIRLRLKGWRIEYAPDAICYTDVPVTMYQYIRQRLRWERDAIWIRYRKHARLMNPFSPAFRLSEAVHQWDFLLFNVLGAFIFPVYLVWLFLQYGAFTPAILIGMQIGLLVIDVLILAASAWCTGRHVFLRNLLFLPGYSLFMTYVMRPVRLIAYIDEWAFSGSHRDNYTPIKVRMQRPW</sequence>
<evidence type="ECO:0000313" key="7">
    <source>
        <dbReference type="Proteomes" id="UP000646478"/>
    </source>
</evidence>
<organism evidence="6 7">
    <name type="scientific">Brucella endophytica</name>
    <dbReference type="NCBI Taxonomy" id="1963359"/>
    <lineage>
        <taxon>Bacteria</taxon>
        <taxon>Pseudomonadati</taxon>
        <taxon>Pseudomonadota</taxon>
        <taxon>Alphaproteobacteria</taxon>
        <taxon>Hyphomicrobiales</taxon>
        <taxon>Brucellaceae</taxon>
        <taxon>Brucella/Ochrobactrum group</taxon>
        <taxon>Brucella</taxon>
    </lineage>
</organism>
<comment type="caution">
    <text evidence="6">The sequence shown here is derived from an EMBL/GenBank/DDBJ whole genome shotgun (WGS) entry which is preliminary data.</text>
</comment>
<feature type="transmembrane region" description="Helical" evidence="4">
    <location>
        <begin position="349"/>
        <end position="371"/>
    </location>
</feature>
<dbReference type="PANTHER" id="PTHR43630">
    <property type="entry name" value="POLY-BETA-1,6-N-ACETYL-D-GLUCOSAMINE SYNTHASE"/>
    <property type="match status" value="1"/>
</dbReference>
<reference evidence="6" key="2">
    <citation type="submission" date="2020-09" db="EMBL/GenBank/DDBJ databases">
        <authorList>
            <person name="Sun Q."/>
            <person name="Zhou Y."/>
        </authorList>
    </citation>
    <scope>NUCLEOTIDE SEQUENCE</scope>
    <source>
        <strain evidence="6">CGMCC 1.15082</strain>
    </source>
</reference>
<dbReference type="Gene3D" id="3.90.550.10">
    <property type="entry name" value="Spore Coat Polysaccharide Biosynthesis Protein SpsA, Chain A"/>
    <property type="match status" value="1"/>
</dbReference>
<comment type="similarity">
    <text evidence="1">Belongs to the glycosyltransferase 2 family.</text>
</comment>
<dbReference type="InterPro" id="IPR029044">
    <property type="entry name" value="Nucleotide-diphossugar_trans"/>
</dbReference>
<feature type="transmembrane region" description="Helical" evidence="4">
    <location>
        <begin position="6"/>
        <end position="28"/>
    </location>
</feature>